<dbReference type="SUPFAM" id="SSF51569">
    <property type="entry name" value="Aldolase"/>
    <property type="match status" value="1"/>
</dbReference>
<dbReference type="AlphaFoldDB" id="A0A2I1YG19"/>
<evidence type="ECO:0000256" key="13">
    <source>
        <dbReference type="PIRSR" id="PIRSR001365-2"/>
    </source>
</evidence>
<dbReference type="GO" id="GO:0009089">
    <property type="term" value="P:lysine biosynthetic process via diaminopimelate"/>
    <property type="evidence" value="ECO:0007669"/>
    <property type="project" value="UniProtKB-UniRule"/>
</dbReference>
<comment type="similarity">
    <text evidence="11">Belongs to the DapA family.</text>
</comment>
<proteinExistence type="inferred from homology"/>
<evidence type="ECO:0000313" key="14">
    <source>
        <dbReference type="EMBL" id="PLA53818.1"/>
    </source>
</evidence>
<dbReference type="PANTHER" id="PTHR12128:SF28">
    <property type="entry name" value="2-DEHYDRO-3-DEOXY-D-GLUCONATE ALDOLASE YAGE-RELATED"/>
    <property type="match status" value="1"/>
</dbReference>
<dbReference type="PRINTS" id="PR00146">
    <property type="entry name" value="DHPICSNTHASE"/>
</dbReference>
<evidence type="ECO:0000256" key="8">
    <source>
        <dbReference type="ARBA" id="ARBA00023270"/>
    </source>
</evidence>
<evidence type="ECO:0000256" key="6">
    <source>
        <dbReference type="ARBA" id="ARBA00023154"/>
    </source>
</evidence>
<dbReference type="GO" id="GO:0008840">
    <property type="term" value="F:4-hydroxy-tetrahydrodipicolinate synthase activity"/>
    <property type="evidence" value="ECO:0007669"/>
    <property type="project" value="UniProtKB-UniRule"/>
</dbReference>
<dbReference type="InterPro" id="IPR005263">
    <property type="entry name" value="DapA"/>
</dbReference>
<comment type="caution">
    <text evidence="14">The sequence shown here is derived from an EMBL/GenBank/DDBJ whole genome shotgun (WGS) entry which is preliminary data.</text>
</comment>
<evidence type="ECO:0000256" key="1">
    <source>
        <dbReference type="ARBA" id="ARBA00003294"/>
    </source>
</evidence>
<comment type="function">
    <text evidence="1">Catalyzes the condensation of (S)-aspartate-beta-semialdehyde [(S)-ASA] and pyruvate to 4-hydroxy-tetrahydrodipicolinate (HTPA).</text>
</comment>
<feature type="active site" description="Proton donor/acceptor" evidence="12">
    <location>
        <position position="134"/>
    </location>
</feature>
<gene>
    <name evidence="14" type="primary">dapA</name>
    <name evidence="14" type="ORF">CYK21_06070</name>
</gene>
<sequence>MRITGIITAMATPLHDDGSLSRDGVVSLVNRLIKNGVSGLFILGTNGEFFGLSDDEKVAYAKMVVEVVAGRVPVYVGTGTIGTKEVIALSQRMEEVGVSAVSIITPYLLSFSQDELYAHYKLISDAVTLPIILYNIPQNTGNNLEPETVGRLAKLPNIIGIKDSSGNLEQLAKYIDLTRQEDFSVLVGSDSRILAALQLGADGAVAATSNVLTKTDVGIYRHFLSHQLKEAEKLQESINAYRKVLKYSTIPSVLKYTLNQIGIPVGDSLSPVKLTLTADEKKEINKVLKSYQEYENFEGKIK</sequence>
<dbReference type="InterPro" id="IPR020625">
    <property type="entry name" value="Schiff_base-form_aldolases_AS"/>
</dbReference>
<dbReference type="InterPro" id="IPR013785">
    <property type="entry name" value="Aldolase_TIM"/>
</dbReference>
<organism evidence="14 15">
    <name type="scientific">Streptococcus macedonicus</name>
    <name type="common">Streptococcus gallolyticus macedonicus</name>
    <dbReference type="NCBI Taxonomy" id="59310"/>
    <lineage>
        <taxon>Bacteria</taxon>
        <taxon>Bacillati</taxon>
        <taxon>Bacillota</taxon>
        <taxon>Bacilli</taxon>
        <taxon>Lactobacillales</taxon>
        <taxon>Streptococcaceae</taxon>
        <taxon>Streptococcus</taxon>
    </lineage>
</organism>
<dbReference type="Proteomes" id="UP000235073">
    <property type="component" value="Unassembled WGS sequence"/>
</dbReference>
<dbReference type="CDD" id="cd00408">
    <property type="entry name" value="DHDPS-like"/>
    <property type="match status" value="1"/>
</dbReference>
<dbReference type="Gene3D" id="3.20.20.70">
    <property type="entry name" value="Aldolase class I"/>
    <property type="match status" value="1"/>
</dbReference>
<keyword evidence="5" id="KW-0220">Diaminopimelate biosynthesis</keyword>
<dbReference type="NCBIfam" id="TIGR00674">
    <property type="entry name" value="dapA"/>
    <property type="match status" value="1"/>
</dbReference>
<evidence type="ECO:0000256" key="9">
    <source>
        <dbReference type="ARBA" id="ARBA00047836"/>
    </source>
</evidence>
<keyword evidence="6" id="KW-0457">Lysine biosynthesis</keyword>
<keyword evidence="4" id="KW-0028">Amino-acid biosynthesis</keyword>
<accession>A0A2I1YG19</accession>
<keyword evidence="7 11" id="KW-0456">Lyase</keyword>
<evidence type="ECO:0000256" key="10">
    <source>
        <dbReference type="NCBIfam" id="TIGR00674"/>
    </source>
</evidence>
<dbReference type="PIRSF" id="PIRSF001365">
    <property type="entry name" value="DHDPS"/>
    <property type="match status" value="1"/>
</dbReference>
<keyword evidence="8" id="KW-0704">Schiff base</keyword>
<dbReference type="GO" id="GO:0005829">
    <property type="term" value="C:cytosol"/>
    <property type="evidence" value="ECO:0007669"/>
    <property type="project" value="TreeGrafter"/>
</dbReference>
<evidence type="ECO:0000256" key="12">
    <source>
        <dbReference type="PIRSR" id="PIRSR001365-1"/>
    </source>
</evidence>
<feature type="active site" description="Schiff-base intermediate with substrate" evidence="12">
    <location>
        <position position="162"/>
    </location>
</feature>
<reference evidence="14 15" key="1">
    <citation type="submission" date="2017-12" db="EMBL/GenBank/DDBJ databases">
        <title>Phylogenetic diversity of female urinary microbiome.</title>
        <authorList>
            <person name="Thomas-White K."/>
            <person name="Wolfe A.J."/>
        </authorList>
    </citation>
    <scope>NUCLEOTIDE SEQUENCE [LARGE SCALE GENOMIC DNA]</scope>
    <source>
        <strain evidence="14 15">UMB0733</strain>
    </source>
</reference>
<dbReference type="Pfam" id="PF00701">
    <property type="entry name" value="DHDPS"/>
    <property type="match status" value="1"/>
</dbReference>
<dbReference type="PANTHER" id="PTHR12128">
    <property type="entry name" value="DIHYDRODIPICOLINATE SYNTHASE"/>
    <property type="match status" value="1"/>
</dbReference>
<dbReference type="PROSITE" id="PS00666">
    <property type="entry name" value="DHDPS_2"/>
    <property type="match status" value="1"/>
</dbReference>
<protein>
    <recommendedName>
        <fullName evidence="3 10">4-hydroxy-tetrahydrodipicolinate synthase</fullName>
        <ecNumber evidence="3 10">4.3.3.7</ecNumber>
    </recommendedName>
</protein>
<dbReference type="EMBL" id="PKIB01000004">
    <property type="protein sequence ID" value="PLA53818.1"/>
    <property type="molecule type" value="Genomic_DNA"/>
</dbReference>
<evidence type="ECO:0000256" key="2">
    <source>
        <dbReference type="ARBA" id="ARBA00005120"/>
    </source>
</evidence>
<evidence type="ECO:0000256" key="11">
    <source>
        <dbReference type="PIRNR" id="PIRNR001365"/>
    </source>
</evidence>
<comment type="pathway">
    <text evidence="2">Amino-acid biosynthesis; L-lysine biosynthesis via DAP pathway; (S)-tetrahydrodipicolinate from L-aspartate: step 3/4.</text>
</comment>
<dbReference type="GO" id="GO:0019877">
    <property type="term" value="P:diaminopimelate biosynthetic process"/>
    <property type="evidence" value="ECO:0007669"/>
    <property type="project" value="UniProtKB-KW"/>
</dbReference>
<evidence type="ECO:0000313" key="15">
    <source>
        <dbReference type="Proteomes" id="UP000235073"/>
    </source>
</evidence>
<evidence type="ECO:0000256" key="5">
    <source>
        <dbReference type="ARBA" id="ARBA00022915"/>
    </source>
</evidence>
<evidence type="ECO:0000256" key="7">
    <source>
        <dbReference type="ARBA" id="ARBA00023239"/>
    </source>
</evidence>
<comment type="catalytic activity">
    <reaction evidence="9">
        <text>L-aspartate 4-semialdehyde + pyruvate = (2S,4S)-4-hydroxy-2,3,4,5-tetrahydrodipicolinate + H2O + H(+)</text>
        <dbReference type="Rhea" id="RHEA:34171"/>
        <dbReference type="ChEBI" id="CHEBI:15361"/>
        <dbReference type="ChEBI" id="CHEBI:15377"/>
        <dbReference type="ChEBI" id="CHEBI:15378"/>
        <dbReference type="ChEBI" id="CHEBI:67139"/>
        <dbReference type="ChEBI" id="CHEBI:537519"/>
        <dbReference type="EC" id="4.3.3.7"/>
    </reaction>
</comment>
<evidence type="ECO:0000256" key="4">
    <source>
        <dbReference type="ARBA" id="ARBA00022605"/>
    </source>
</evidence>
<dbReference type="RefSeq" id="WP_013852307.1">
    <property type="nucleotide sequence ID" value="NZ_PKIB01000004.1"/>
</dbReference>
<name>A0A2I1YG19_STRMC</name>
<feature type="binding site" evidence="13">
    <location>
        <position position="205"/>
    </location>
    <ligand>
        <name>pyruvate</name>
        <dbReference type="ChEBI" id="CHEBI:15361"/>
    </ligand>
</feature>
<dbReference type="EC" id="4.3.3.7" evidence="3 10"/>
<dbReference type="UniPathway" id="UPA00034">
    <property type="reaction ID" value="UER00017"/>
</dbReference>
<evidence type="ECO:0000256" key="3">
    <source>
        <dbReference type="ARBA" id="ARBA00012086"/>
    </source>
</evidence>
<dbReference type="SMART" id="SM01130">
    <property type="entry name" value="DHDPS"/>
    <property type="match status" value="1"/>
</dbReference>
<dbReference type="InterPro" id="IPR002220">
    <property type="entry name" value="DapA-like"/>
</dbReference>